<comment type="caution">
    <text evidence="1">The sequence shown here is derived from an EMBL/GenBank/DDBJ whole genome shotgun (WGS) entry which is preliminary data.</text>
</comment>
<dbReference type="EMBL" id="JBHUPA010000001">
    <property type="protein sequence ID" value="MFD2960154.1"/>
    <property type="molecule type" value="Genomic_DNA"/>
</dbReference>
<protein>
    <submittedName>
        <fullName evidence="1">Uncharacterized protein</fullName>
    </submittedName>
</protein>
<dbReference type="RefSeq" id="WP_377608521.1">
    <property type="nucleotide sequence ID" value="NZ_JBHUPA010000001.1"/>
</dbReference>
<sequence>MANHLAYSGALKMFLKQNFLLGLAIITRSINEPLAELVGGYPLSSTVIAVQQDLDAVSNRGTFPVYFCEFTKNSVKEIPYGLASFKICCFR</sequence>
<proteinExistence type="predicted"/>
<reference evidence="2" key="1">
    <citation type="journal article" date="2019" name="Int. J. Syst. Evol. Microbiol.">
        <title>The Global Catalogue of Microorganisms (GCM) 10K type strain sequencing project: providing services to taxonomists for standard genome sequencing and annotation.</title>
        <authorList>
            <consortium name="The Broad Institute Genomics Platform"/>
            <consortium name="The Broad Institute Genome Sequencing Center for Infectious Disease"/>
            <person name="Wu L."/>
            <person name="Ma J."/>
        </authorList>
    </citation>
    <scope>NUCLEOTIDE SEQUENCE [LARGE SCALE GENOMIC DNA]</scope>
    <source>
        <strain evidence="2">KCTC 23098</strain>
    </source>
</reference>
<keyword evidence="2" id="KW-1185">Reference proteome</keyword>
<organism evidence="1 2">
    <name type="scientific">Olivibacter jilunii</name>
    <dbReference type="NCBI Taxonomy" id="985016"/>
    <lineage>
        <taxon>Bacteria</taxon>
        <taxon>Pseudomonadati</taxon>
        <taxon>Bacteroidota</taxon>
        <taxon>Sphingobacteriia</taxon>
        <taxon>Sphingobacteriales</taxon>
        <taxon>Sphingobacteriaceae</taxon>
        <taxon>Olivibacter</taxon>
    </lineage>
</organism>
<accession>A0ABW6AVS2</accession>
<dbReference type="Proteomes" id="UP001597560">
    <property type="component" value="Unassembled WGS sequence"/>
</dbReference>
<evidence type="ECO:0000313" key="2">
    <source>
        <dbReference type="Proteomes" id="UP001597560"/>
    </source>
</evidence>
<name>A0ABW6AVS2_9SPHI</name>
<evidence type="ECO:0000313" key="1">
    <source>
        <dbReference type="EMBL" id="MFD2960154.1"/>
    </source>
</evidence>
<gene>
    <name evidence="1" type="ORF">ACFS6J_00055</name>
</gene>